<accession>A0ABX6JTH4</accession>
<reference evidence="2 3" key="1">
    <citation type="submission" date="2020-03" db="EMBL/GenBank/DDBJ databases">
        <title>Leucobacter sp. nov., isolated from beetles.</title>
        <authorList>
            <person name="Hyun D.-W."/>
            <person name="Bae J.-W."/>
        </authorList>
    </citation>
    <scope>NUCLEOTIDE SEQUENCE [LARGE SCALE GENOMIC DNA]</scope>
    <source>
        <strain evidence="2 3">HDW9A</strain>
    </source>
</reference>
<evidence type="ECO:0000313" key="2">
    <source>
        <dbReference type="EMBL" id="QIM17589.1"/>
    </source>
</evidence>
<keyword evidence="1" id="KW-0812">Transmembrane</keyword>
<sequence length="57" mass="6146">MALGQWLMSGLPESVPLILRAFVLTLVIVPLAVYVGVPFVTKTLTRILPSLKQVSAP</sequence>
<name>A0ABX6JTH4_9MICO</name>
<protein>
    <submittedName>
        <fullName evidence="2">Uncharacterized protein</fullName>
    </submittedName>
</protein>
<organism evidence="2 3">
    <name type="scientific">Leucobacter coleopterorum</name>
    <dbReference type="NCBI Taxonomy" id="2714933"/>
    <lineage>
        <taxon>Bacteria</taxon>
        <taxon>Bacillati</taxon>
        <taxon>Actinomycetota</taxon>
        <taxon>Actinomycetes</taxon>
        <taxon>Micrococcales</taxon>
        <taxon>Microbacteriaceae</taxon>
        <taxon>Leucobacter</taxon>
    </lineage>
</organism>
<feature type="transmembrane region" description="Helical" evidence="1">
    <location>
        <begin position="17"/>
        <end position="40"/>
    </location>
</feature>
<proteinExistence type="predicted"/>
<evidence type="ECO:0000256" key="1">
    <source>
        <dbReference type="SAM" id="Phobius"/>
    </source>
</evidence>
<evidence type="ECO:0000313" key="3">
    <source>
        <dbReference type="Proteomes" id="UP000503441"/>
    </source>
</evidence>
<gene>
    <name evidence="2" type="ORF">G7066_00655</name>
</gene>
<dbReference type="EMBL" id="CP049933">
    <property type="protein sequence ID" value="QIM17589.1"/>
    <property type="molecule type" value="Genomic_DNA"/>
</dbReference>
<keyword evidence="1" id="KW-1133">Transmembrane helix</keyword>
<dbReference type="Proteomes" id="UP000503441">
    <property type="component" value="Chromosome"/>
</dbReference>
<keyword evidence="3" id="KW-1185">Reference proteome</keyword>
<keyword evidence="1" id="KW-0472">Membrane</keyword>
<dbReference type="RefSeq" id="WP_166328273.1">
    <property type="nucleotide sequence ID" value="NZ_CP049933.1"/>
</dbReference>